<proteinExistence type="predicted"/>
<evidence type="ECO:0000256" key="1">
    <source>
        <dbReference type="SAM" id="MobiDB-lite"/>
    </source>
</evidence>
<dbReference type="InterPro" id="IPR001322">
    <property type="entry name" value="Lamin_tail_dom"/>
</dbReference>
<reference evidence="4 5" key="1">
    <citation type="journal article" date="2016" name="Nat. Commun.">
        <title>Thousands of microbial genomes shed light on interconnected biogeochemical processes in an aquifer system.</title>
        <authorList>
            <person name="Anantharaman K."/>
            <person name="Brown C.T."/>
            <person name="Hug L.A."/>
            <person name="Sharon I."/>
            <person name="Castelle C.J."/>
            <person name="Probst A.J."/>
            <person name="Thomas B.C."/>
            <person name="Singh A."/>
            <person name="Wilkins M.J."/>
            <person name="Karaoz U."/>
            <person name="Brodie E.L."/>
            <person name="Williams K.H."/>
            <person name="Hubbard S.S."/>
            <person name="Banfield J.F."/>
        </authorList>
    </citation>
    <scope>NUCLEOTIDE SEQUENCE [LARGE SCALE GENOMIC DNA]</scope>
    <source>
        <strain evidence="5">RBG_16_55_9</strain>
    </source>
</reference>
<dbReference type="SUPFAM" id="SSF74853">
    <property type="entry name" value="Lamin A/C globular tail domain"/>
    <property type="match status" value="1"/>
</dbReference>
<dbReference type="AlphaFoldDB" id="A0A1F5USG2"/>
<feature type="region of interest" description="Disordered" evidence="1">
    <location>
        <begin position="147"/>
        <end position="213"/>
    </location>
</feature>
<protein>
    <recommendedName>
        <fullName evidence="3">LTD domain-containing protein</fullName>
    </recommendedName>
</protein>
<dbReference type="Proteomes" id="UP000179157">
    <property type="component" value="Unassembled WGS sequence"/>
</dbReference>
<gene>
    <name evidence="4" type="ORF">A2Z21_08370</name>
</gene>
<name>A0A1F5USG2_FRAXR</name>
<evidence type="ECO:0000256" key="2">
    <source>
        <dbReference type="SAM" id="SignalP"/>
    </source>
</evidence>
<evidence type="ECO:0000313" key="5">
    <source>
        <dbReference type="Proteomes" id="UP000179157"/>
    </source>
</evidence>
<organism evidence="4 5">
    <name type="scientific">Fraserbacteria sp. (strain RBG_16_55_9)</name>
    <dbReference type="NCBI Taxonomy" id="1817864"/>
    <lineage>
        <taxon>Bacteria</taxon>
        <taxon>Candidatus Fraseribacteriota</taxon>
    </lineage>
</organism>
<keyword evidence="2" id="KW-0732">Signal</keyword>
<dbReference type="Gene3D" id="2.60.40.1260">
    <property type="entry name" value="Lamin Tail domain"/>
    <property type="match status" value="1"/>
</dbReference>
<dbReference type="PROSITE" id="PS51841">
    <property type="entry name" value="LTD"/>
    <property type="match status" value="1"/>
</dbReference>
<feature type="domain" description="LTD" evidence="3">
    <location>
        <begin position="23"/>
        <end position="155"/>
    </location>
</feature>
<evidence type="ECO:0000313" key="4">
    <source>
        <dbReference type="EMBL" id="OGF54096.1"/>
    </source>
</evidence>
<feature type="signal peptide" evidence="2">
    <location>
        <begin position="1"/>
        <end position="22"/>
    </location>
</feature>
<dbReference type="Pfam" id="PF00932">
    <property type="entry name" value="LTD"/>
    <property type="match status" value="1"/>
</dbReference>
<sequence length="213" mass="22654">MKSHFVAATCLLAFLVAWPSGGIVSTAQPPGVPQIVINEIAWSGTSASSTDEWIELRSNSSRDIDLKGWTLSWSDGDVLISFGAVQEDTKEIRNSVITARGLYLLERTDDETVSDMAADLIYTGSLRNGGETLVLKDPNGVIVDTANGNGGEWPAGSDAQGQVPRASMERTDPTASDSDGIWASNDGVIRNGKDKSGTLINGTPRAENSRKKT</sequence>
<dbReference type="STRING" id="1817864.A2Z21_08370"/>
<dbReference type="EMBL" id="MFGX01000089">
    <property type="protein sequence ID" value="OGF54096.1"/>
    <property type="molecule type" value="Genomic_DNA"/>
</dbReference>
<accession>A0A1F5USG2</accession>
<feature type="chain" id="PRO_5009521781" description="LTD domain-containing protein" evidence="2">
    <location>
        <begin position="23"/>
        <end position="213"/>
    </location>
</feature>
<evidence type="ECO:0000259" key="3">
    <source>
        <dbReference type="PROSITE" id="PS51841"/>
    </source>
</evidence>
<dbReference type="InterPro" id="IPR036415">
    <property type="entry name" value="Lamin_tail_dom_sf"/>
</dbReference>
<comment type="caution">
    <text evidence="4">The sequence shown here is derived from an EMBL/GenBank/DDBJ whole genome shotgun (WGS) entry which is preliminary data.</text>
</comment>